<dbReference type="PANTHER" id="PTHR11469:SF1">
    <property type="entry name" value="GLUCOSE-6-PHOSPHATE ISOMERASE"/>
    <property type="match status" value="1"/>
</dbReference>
<proteinExistence type="predicted"/>
<organism evidence="1 2">
    <name type="scientific">Clupea harengus</name>
    <name type="common">Atlantic herring</name>
    <dbReference type="NCBI Taxonomy" id="7950"/>
    <lineage>
        <taxon>Eukaryota</taxon>
        <taxon>Metazoa</taxon>
        <taxon>Chordata</taxon>
        <taxon>Craniata</taxon>
        <taxon>Vertebrata</taxon>
        <taxon>Euteleostomi</taxon>
        <taxon>Actinopterygii</taxon>
        <taxon>Neopterygii</taxon>
        <taxon>Teleostei</taxon>
        <taxon>Clupei</taxon>
        <taxon>Clupeiformes</taxon>
        <taxon>Clupeoidei</taxon>
        <taxon>Clupeidae</taxon>
        <taxon>Clupea</taxon>
    </lineage>
</organism>
<keyword evidence="1" id="KW-1185">Reference proteome</keyword>
<dbReference type="GO" id="GO:0006094">
    <property type="term" value="P:gluconeogenesis"/>
    <property type="evidence" value="ECO:0007669"/>
    <property type="project" value="InterPro"/>
</dbReference>
<protein>
    <submittedName>
        <fullName evidence="2">Glucose-6-phosphate isomerase-like</fullName>
    </submittedName>
</protein>
<gene>
    <name evidence="2" type="primary">LOC122129516</name>
</gene>
<dbReference type="OrthoDB" id="5831190at2759"/>
<sequence length="105" mass="11859">MGLTSDASYKKLEQWYKSNAGNLNMRKMFEADKDRFNKFSLALNTDGGDILLDYSKNLINEEVMAMLVELAKSRGVAEARDKMFSGEKINFTEVNILALNILVAE</sequence>
<accession>A0A8M1KD10</accession>
<dbReference type="GO" id="GO:0048029">
    <property type="term" value="F:monosaccharide binding"/>
    <property type="evidence" value="ECO:0007669"/>
    <property type="project" value="TreeGrafter"/>
</dbReference>
<name>A0A8M1KD10_CLUHA</name>
<dbReference type="Pfam" id="PF00342">
    <property type="entry name" value="PGI"/>
    <property type="match status" value="1"/>
</dbReference>
<evidence type="ECO:0000313" key="1">
    <source>
        <dbReference type="Proteomes" id="UP000515152"/>
    </source>
</evidence>
<feature type="non-terminal residue" evidence="2">
    <location>
        <position position="105"/>
    </location>
</feature>
<dbReference type="PROSITE" id="PS51463">
    <property type="entry name" value="P_GLUCOSE_ISOMERASE_3"/>
    <property type="match status" value="1"/>
</dbReference>
<dbReference type="PANTHER" id="PTHR11469">
    <property type="entry name" value="GLUCOSE-6-PHOSPHATE ISOMERASE"/>
    <property type="match status" value="1"/>
</dbReference>
<dbReference type="InterPro" id="IPR001672">
    <property type="entry name" value="G6P_Isomerase"/>
</dbReference>
<dbReference type="GeneID" id="122129516"/>
<dbReference type="GO" id="GO:0004347">
    <property type="term" value="F:glucose-6-phosphate isomerase activity"/>
    <property type="evidence" value="ECO:0007669"/>
    <property type="project" value="InterPro"/>
</dbReference>
<evidence type="ECO:0000313" key="2">
    <source>
        <dbReference type="RefSeq" id="XP_042560380.1"/>
    </source>
</evidence>
<dbReference type="AlphaFoldDB" id="A0A8M1KD10"/>
<dbReference type="RefSeq" id="XP_042560380.1">
    <property type="nucleotide sequence ID" value="XM_042704446.1"/>
</dbReference>
<reference evidence="2" key="1">
    <citation type="submission" date="2025-08" db="UniProtKB">
        <authorList>
            <consortium name="RefSeq"/>
        </authorList>
    </citation>
    <scope>IDENTIFICATION</scope>
</reference>
<dbReference type="Proteomes" id="UP000515152">
    <property type="component" value="Unplaced"/>
</dbReference>
<dbReference type="KEGG" id="char:122129516"/>
<dbReference type="GO" id="GO:0051156">
    <property type="term" value="P:glucose 6-phosphate metabolic process"/>
    <property type="evidence" value="ECO:0007669"/>
    <property type="project" value="TreeGrafter"/>
</dbReference>
<dbReference type="GO" id="GO:0006096">
    <property type="term" value="P:glycolytic process"/>
    <property type="evidence" value="ECO:0007669"/>
    <property type="project" value="InterPro"/>
</dbReference>
<dbReference type="GO" id="GO:0005829">
    <property type="term" value="C:cytosol"/>
    <property type="evidence" value="ECO:0007669"/>
    <property type="project" value="TreeGrafter"/>
</dbReference>